<evidence type="ECO:0000313" key="6">
    <source>
        <dbReference type="Proteomes" id="UP000014760"/>
    </source>
</evidence>
<accession>R7TBH9</accession>
<keyword evidence="2" id="KW-0677">Repeat</keyword>
<dbReference type="OrthoDB" id="45365at2759"/>
<dbReference type="Proteomes" id="UP000014760">
    <property type="component" value="Unassembled WGS sequence"/>
</dbReference>
<reference evidence="5" key="3">
    <citation type="submission" date="2015-06" db="UniProtKB">
        <authorList>
            <consortium name="EnsemblMetazoa"/>
        </authorList>
    </citation>
    <scope>IDENTIFICATION</scope>
</reference>
<dbReference type="SUPFAM" id="SSF54695">
    <property type="entry name" value="POZ domain"/>
    <property type="match status" value="1"/>
</dbReference>
<evidence type="ECO:0000256" key="1">
    <source>
        <dbReference type="ARBA" id="ARBA00022441"/>
    </source>
</evidence>
<dbReference type="EMBL" id="KB310768">
    <property type="protein sequence ID" value="ELT90817.1"/>
    <property type="molecule type" value="Genomic_DNA"/>
</dbReference>
<name>R7TBH9_CAPTE</name>
<dbReference type="Pfam" id="PF01344">
    <property type="entry name" value="Kelch_1"/>
    <property type="match status" value="2"/>
</dbReference>
<gene>
    <name evidence="4" type="ORF">CAPTEDRAFT_89939</name>
</gene>
<dbReference type="Gene3D" id="3.30.710.10">
    <property type="entry name" value="Potassium Channel Kv1.1, Chain A"/>
    <property type="match status" value="1"/>
</dbReference>
<dbReference type="InterPro" id="IPR006652">
    <property type="entry name" value="Kelch_1"/>
</dbReference>
<dbReference type="CDD" id="cd18186">
    <property type="entry name" value="BTB_POZ_ZBTB_KLHL-like"/>
    <property type="match status" value="1"/>
</dbReference>
<dbReference type="OMA" id="LANCLAX"/>
<dbReference type="STRING" id="283909.R7TBH9"/>
<dbReference type="EnsemblMetazoa" id="CapteT89939">
    <property type="protein sequence ID" value="CapteP89939"/>
    <property type="gene ID" value="CapteG89939"/>
</dbReference>
<feature type="domain" description="BTB" evidence="3">
    <location>
        <begin position="15"/>
        <end position="82"/>
    </location>
</feature>
<sequence>MSLNFRNMRHADEMVDVVLVFGETRVKCHRLVLAAACEYFRLMFQTDMQEKAASEIAMKEVSSNTGLQLVEYLYSGNIEISTENAQELLAASDRLLLVDLKKMVGVFLCGQADTNNCVSLLNLARLYRLESLGGISQQFLTDHWKELIETEEIYQLAEDDLHLMVIGGMKSANFYLDLVECLDLETLEWSEFPHLPKALLLPSVVYVQKQLFVVGGEPSSTTTSGDVYEFDSAERAWQPRCPMPQVYKGADAVSVDNKILVLGGVYRVCMQYDPCGDLWIQLQRSQFQHITGRAVVWKDKIVVCGGRDTDSIEEYDPCLDKWSTWNLKMPFEDMCFALIIKGNV</sequence>
<dbReference type="CDD" id="cd14733">
    <property type="entry name" value="BACK"/>
    <property type="match status" value="1"/>
</dbReference>
<dbReference type="Gene3D" id="2.120.10.80">
    <property type="entry name" value="Kelch-type beta propeller"/>
    <property type="match status" value="1"/>
</dbReference>
<dbReference type="InterPro" id="IPR015915">
    <property type="entry name" value="Kelch-typ_b-propeller"/>
</dbReference>
<evidence type="ECO:0000313" key="4">
    <source>
        <dbReference type="EMBL" id="ELT90817.1"/>
    </source>
</evidence>
<dbReference type="SUPFAM" id="SSF117281">
    <property type="entry name" value="Kelch motif"/>
    <property type="match status" value="1"/>
</dbReference>
<dbReference type="SMART" id="SM00225">
    <property type="entry name" value="BTB"/>
    <property type="match status" value="1"/>
</dbReference>
<dbReference type="InterPro" id="IPR000210">
    <property type="entry name" value="BTB/POZ_dom"/>
</dbReference>
<dbReference type="PROSITE" id="PS50097">
    <property type="entry name" value="BTB"/>
    <property type="match status" value="1"/>
</dbReference>
<dbReference type="PANTHER" id="PTHR45632:SF3">
    <property type="entry name" value="KELCH-LIKE PROTEIN 32"/>
    <property type="match status" value="1"/>
</dbReference>
<dbReference type="InterPro" id="IPR011333">
    <property type="entry name" value="SKP1/BTB/POZ_sf"/>
</dbReference>
<evidence type="ECO:0000259" key="3">
    <source>
        <dbReference type="PROSITE" id="PS50097"/>
    </source>
</evidence>
<keyword evidence="6" id="KW-1185">Reference proteome</keyword>
<keyword evidence="1" id="KW-0880">Kelch repeat</keyword>
<dbReference type="Pfam" id="PF00651">
    <property type="entry name" value="BTB"/>
    <property type="match status" value="1"/>
</dbReference>
<reference evidence="4 6" key="2">
    <citation type="journal article" date="2013" name="Nature">
        <title>Insights into bilaterian evolution from three spiralian genomes.</title>
        <authorList>
            <person name="Simakov O."/>
            <person name="Marletaz F."/>
            <person name="Cho S.J."/>
            <person name="Edsinger-Gonzales E."/>
            <person name="Havlak P."/>
            <person name="Hellsten U."/>
            <person name="Kuo D.H."/>
            <person name="Larsson T."/>
            <person name="Lv J."/>
            <person name="Arendt D."/>
            <person name="Savage R."/>
            <person name="Osoegawa K."/>
            <person name="de Jong P."/>
            <person name="Grimwood J."/>
            <person name="Chapman J.A."/>
            <person name="Shapiro H."/>
            <person name="Aerts A."/>
            <person name="Otillar R.P."/>
            <person name="Terry A.Y."/>
            <person name="Boore J.L."/>
            <person name="Grigoriev I.V."/>
            <person name="Lindberg D.R."/>
            <person name="Seaver E.C."/>
            <person name="Weisblat D.A."/>
            <person name="Putnam N.H."/>
            <person name="Rokhsar D.S."/>
        </authorList>
    </citation>
    <scope>NUCLEOTIDE SEQUENCE</scope>
    <source>
        <strain evidence="4 6">I ESC-2004</strain>
    </source>
</reference>
<organism evidence="4">
    <name type="scientific">Capitella teleta</name>
    <name type="common">Polychaete worm</name>
    <dbReference type="NCBI Taxonomy" id="283909"/>
    <lineage>
        <taxon>Eukaryota</taxon>
        <taxon>Metazoa</taxon>
        <taxon>Spiralia</taxon>
        <taxon>Lophotrochozoa</taxon>
        <taxon>Annelida</taxon>
        <taxon>Polychaeta</taxon>
        <taxon>Sedentaria</taxon>
        <taxon>Scolecida</taxon>
        <taxon>Capitellidae</taxon>
        <taxon>Capitella</taxon>
    </lineage>
</organism>
<reference evidence="6" key="1">
    <citation type="submission" date="2012-12" db="EMBL/GenBank/DDBJ databases">
        <authorList>
            <person name="Hellsten U."/>
            <person name="Grimwood J."/>
            <person name="Chapman J.A."/>
            <person name="Shapiro H."/>
            <person name="Aerts A."/>
            <person name="Otillar R.P."/>
            <person name="Terry A.Y."/>
            <person name="Boore J.L."/>
            <person name="Simakov O."/>
            <person name="Marletaz F."/>
            <person name="Cho S.-J."/>
            <person name="Edsinger-Gonzales E."/>
            <person name="Havlak P."/>
            <person name="Kuo D.-H."/>
            <person name="Larsson T."/>
            <person name="Lv J."/>
            <person name="Arendt D."/>
            <person name="Savage R."/>
            <person name="Osoegawa K."/>
            <person name="de Jong P."/>
            <person name="Lindberg D.R."/>
            <person name="Seaver E.C."/>
            <person name="Weisblat D.A."/>
            <person name="Putnam N.H."/>
            <person name="Grigoriev I.V."/>
            <person name="Rokhsar D.S."/>
        </authorList>
    </citation>
    <scope>NUCLEOTIDE SEQUENCE</scope>
    <source>
        <strain evidence="6">I ESC-2004</strain>
    </source>
</reference>
<proteinExistence type="predicted"/>
<dbReference type="HOGENOM" id="CLU_004253_14_0_1"/>
<evidence type="ECO:0000313" key="5">
    <source>
        <dbReference type="EnsemblMetazoa" id="CapteP89939"/>
    </source>
</evidence>
<protein>
    <recommendedName>
        <fullName evidence="3">BTB domain-containing protein</fullName>
    </recommendedName>
</protein>
<dbReference type="AlphaFoldDB" id="R7TBH9"/>
<dbReference type="SMART" id="SM00612">
    <property type="entry name" value="Kelch"/>
    <property type="match status" value="3"/>
</dbReference>
<evidence type="ECO:0000256" key="2">
    <source>
        <dbReference type="ARBA" id="ARBA00022737"/>
    </source>
</evidence>
<dbReference type="EMBL" id="AMQN01003034">
    <property type="status" value="NOT_ANNOTATED_CDS"/>
    <property type="molecule type" value="Genomic_DNA"/>
</dbReference>
<dbReference type="PANTHER" id="PTHR45632">
    <property type="entry name" value="LD33804P"/>
    <property type="match status" value="1"/>
</dbReference>